<dbReference type="InterPro" id="IPR000835">
    <property type="entry name" value="HTH_MarR-typ"/>
</dbReference>
<evidence type="ECO:0000256" key="2">
    <source>
        <dbReference type="ARBA" id="ARBA00023125"/>
    </source>
</evidence>
<reference evidence="5 6" key="1">
    <citation type="submission" date="2022-10" db="EMBL/GenBank/DDBJ databases">
        <title>Comparative genomic analysis of Cohnella hashimotonis sp. nov., isolated from the International Space Station.</title>
        <authorList>
            <person name="Simpson A."/>
            <person name="Venkateswaran K."/>
        </authorList>
    </citation>
    <scope>NUCLEOTIDE SEQUENCE [LARGE SCALE GENOMIC DNA]</scope>
    <source>
        <strain evidence="5 6">DSM 18997</strain>
    </source>
</reference>
<dbReference type="PROSITE" id="PS50995">
    <property type="entry name" value="HTH_MARR_2"/>
    <property type="match status" value="1"/>
</dbReference>
<dbReference type="PRINTS" id="PR00598">
    <property type="entry name" value="HTHMARR"/>
</dbReference>
<gene>
    <name evidence="5" type="ORF">OMP38_03350</name>
</gene>
<accession>A0A9X4QLE1</accession>
<dbReference type="PANTHER" id="PTHR42756:SF1">
    <property type="entry name" value="TRANSCRIPTIONAL REPRESSOR OF EMRAB OPERON"/>
    <property type="match status" value="1"/>
</dbReference>
<keyword evidence="2" id="KW-0238">DNA-binding</keyword>
<comment type="caution">
    <text evidence="5">The sequence shown here is derived from an EMBL/GenBank/DDBJ whole genome shotgun (WGS) entry which is preliminary data.</text>
</comment>
<dbReference type="AlphaFoldDB" id="A0A9X4QLE1"/>
<keyword evidence="3" id="KW-0804">Transcription</keyword>
<dbReference type="SUPFAM" id="SSF46785">
    <property type="entry name" value="Winged helix' DNA-binding domain"/>
    <property type="match status" value="1"/>
</dbReference>
<sequence length="149" mass="16849">MSDSNASNRDISLKLFVVLSKAYRSLMDQAMRDMREQGLSPSEFGIMEVLYAKGRTPIQQIAGKMLLTSGTMTYNIDKLEDKELIRRVLSREDRRVVFAELTEKGTAFFDDIFPKHANKIQGMMDVLTEEEQQEAIRLLKLLGKGGGAD</sequence>
<dbReference type="RefSeq" id="WP_277563880.1">
    <property type="nucleotide sequence ID" value="NZ_JAPDHZ010000002.1"/>
</dbReference>
<dbReference type="SMART" id="SM00347">
    <property type="entry name" value="HTH_MARR"/>
    <property type="match status" value="1"/>
</dbReference>
<dbReference type="PANTHER" id="PTHR42756">
    <property type="entry name" value="TRANSCRIPTIONAL REGULATOR, MARR"/>
    <property type="match status" value="1"/>
</dbReference>
<dbReference type="GO" id="GO:0003700">
    <property type="term" value="F:DNA-binding transcription factor activity"/>
    <property type="evidence" value="ECO:0007669"/>
    <property type="project" value="InterPro"/>
</dbReference>
<organism evidence="5 6">
    <name type="scientific">Cohnella ginsengisoli</name>
    <dbReference type="NCBI Taxonomy" id="425004"/>
    <lineage>
        <taxon>Bacteria</taxon>
        <taxon>Bacillati</taxon>
        <taxon>Bacillota</taxon>
        <taxon>Bacilli</taxon>
        <taxon>Bacillales</taxon>
        <taxon>Paenibacillaceae</taxon>
        <taxon>Cohnella</taxon>
    </lineage>
</organism>
<feature type="domain" description="HTH marR-type" evidence="4">
    <location>
        <begin position="12"/>
        <end position="144"/>
    </location>
</feature>
<dbReference type="InterPro" id="IPR023187">
    <property type="entry name" value="Tscrpt_reg_MarR-type_CS"/>
</dbReference>
<evidence type="ECO:0000259" key="4">
    <source>
        <dbReference type="PROSITE" id="PS50995"/>
    </source>
</evidence>
<name>A0A9X4QLE1_9BACL</name>
<dbReference type="InterPro" id="IPR036390">
    <property type="entry name" value="WH_DNA-bd_sf"/>
</dbReference>
<evidence type="ECO:0000256" key="1">
    <source>
        <dbReference type="ARBA" id="ARBA00023015"/>
    </source>
</evidence>
<protein>
    <submittedName>
        <fullName evidence="5">MarR family transcriptional regulator</fullName>
    </submittedName>
</protein>
<dbReference type="EMBL" id="JAPDHZ010000002">
    <property type="protein sequence ID" value="MDG0789997.1"/>
    <property type="molecule type" value="Genomic_DNA"/>
</dbReference>
<dbReference type="Proteomes" id="UP001153387">
    <property type="component" value="Unassembled WGS sequence"/>
</dbReference>
<evidence type="ECO:0000313" key="5">
    <source>
        <dbReference type="EMBL" id="MDG0789997.1"/>
    </source>
</evidence>
<dbReference type="InterPro" id="IPR036388">
    <property type="entry name" value="WH-like_DNA-bd_sf"/>
</dbReference>
<dbReference type="Pfam" id="PF01047">
    <property type="entry name" value="MarR"/>
    <property type="match status" value="1"/>
</dbReference>
<dbReference type="Gene3D" id="1.10.10.10">
    <property type="entry name" value="Winged helix-like DNA-binding domain superfamily/Winged helix DNA-binding domain"/>
    <property type="match status" value="1"/>
</dbReference>
<dbReference type="PROSITE" id="PS01117">
    <property type="entry name" value="HTH_MARR_1"/>
    <property type="match status" value="1"/>
</dbReference>
<keyword evidence="1" id="KW-0805">Transcription regulation</keyword>
<evidence type="ECO:0000256" key="3">
    <source>
        <dbReference type="ARBA" id="ARBA00023163"/>
    </source>
</evidence>
<dbReference type="GO" id="GO:0003677">
    <property type="term" value="F:DNA binding"/>
    <property type="evidence" value="ECO:0007669"/>
    <property type="project" value="UniProtKB-KW"/>
</dbReference>
<keyword evidence="6" id="KW-1185">Reference proteome</keyword>
<proteinExistence type="predicted"/>
<evidence type="ECO:0000313" key="6">
    <source>
        <dbReference type="Proteomes" id="UP001153387"/>
    </source>
</evidence>